<evidence type="ECO:0000259" key="2">
    <source>
        <dbReference type="PROSITE" id="PS50195"/>
    </source>
</evidence>
<keyword evidence="4" id="KW-1185">Reference proteome</keyword>
<dbReference type="OMA" id="WSLHRFI"/>
<feature type="domain" description="PX" evidence="2">
    <location>
        <begin position="8"/>
        <end position="140"/>
    </location>
</feature>
<dbReference type="Pfam" id="PF00787">
    <property type="entry name" value="PX"/>
    <property type="match status" value="1"/>
</dbReference>
<dbReference type="InterPro" id="IPR001683">
    <property type="entry name" value="PX_dom"/>
</dbReference>
<dbReference type="Proteomes" id="UP000038009">
    <property type="component" value="Unassembled WGS sequence"/>
</dbReference>
<dbReference type="OrthoDB" id="271164at2759"/>
<dbReference type="GO" id="GO:0035091">
    <property type="term" value="F:phosphatidylinositol binding"/>
    <property type="evidence" value="ECO:0007669"/>
    <property type="project" value="InterPro"/>
</dbReference>
<dbReference type="Gene3D" id="3.30.1520.10">
    <property type="entry name" value="Phox-like domain"/>
    <property type="match status" value="1"/>
</dbReference>
<evidence type="ECO:0000256" key="1">
    <source>
        <dbReference type="SAM" id="Coils"/>
    </source>
</evidence>
<proteinExistence type="predicted"/>
<dbReference type="VEuPathDB" id="TriTrypDB:Lsey_0008_0590"/>
<feature type="coiled-coil region" evidence="1">
    <location>
        <begin position="349"/>
        <end position="376"/>
    </location>
</feature>
<dbReference type="InterPro" id="IPR027267">
    <property type="entry name" value="AH/BAR_dom_sf"/>
</dbReference>
<protein>
    <submittedName>
        <fullName evidence="3">Putative phosphoinositide-binding protein</fullName>
    </submittedName>
</protein>
<evidence type="ECO:0000313" key="3">
    <source>
        <dbReference type="EMBL" id="KPI90272.1"/>
    </source>
</evidence>
<accession>A0A0N1IBS5</accession>
<comment type="caution">
    <text evidence="3">The sequence shown here is derived from an EMBL/GenBank/DDBJ whole genome shotgun (WGS) entry which is preliminary data.</text>
</comment>
<dbReference type="Gene3D" id="1.20.1270.60">
    <property type="entry name" value="Arfaptin homology (AH) domain/BAR domain"/>
    <property type="match status" value="1"/>
</dbReference>
<dbReference type="InterPro" id="IPR015404">
    <property type="entry name" value="Vps5_C"/>
</dbReference>
<dbReference type="PANTHER" id="PTHR10555:SF170">
    <property type="entry name" value="FI18122P1"/>
    <property type="match status" value="1"/>
</dbReference>
<sequence length="426" mass="47667">MAAGAPISVKVDVPTQVKGQGTLEMSHYLYPITMRLPGFMSDARFNRRYSDFETLRAQLTAAYWFCIVPPIPEKESVQDKLGKLPLMVTAGGKDTPRAEADLLEYRRISLRRFLQRLAYHPILGKSELLQKFTNDNEWRQCTRDPVKVPPFLATSLEERAKSWVLSNAGSSTVGNAAAQGNTPGGSAVGGGTLSISPSGAAYQFALTQETVDAATWKATADYIAALEANFKSLRNWLETLVYRHRRNAAAVNNFACSFGLLAEGEEDAELRGAIEGVRDCGRKVADVYSKHADNESTRLVSTLSFYVGMCAAVRETMSHMFSAQQYLRNLVKRSQDLQANMARGQQSNVAQIQSDIQFVNEQRARLEEDLRSAEKTFREEFLLFHENKQYDAKDMLKKFGVLELSFSESMKQEWEALLPMVDTLKV</sequence>
<keyword evidence="1" id="KW-0175">Coiled coil</keyword>
<gene>
    <name evidence="3" type="ORF">ABL78_0654</name>
</gene>
<dbReference type="PANTHER" id="PTHR10555">
    <property type="entry name" value="SORTING NEXIN"/>
    <property type="match status" value="1"/>
</dbReference>
<dbReference type="SMART" id="SM00312">
    <property type="entry name" value="PX"/>
    <property type="match status" value="1"/>
</dbReference>
<evidence type="ECO:0000313" key="4">
    <source>
        <dbReference type="Proteomes" id="UP000038009"/>
    </source>
</evidence>
<dbReference type="PROSITE" id="PS50195">
    <property type="entry name" value="PX"/>
    <property type="match status" value="1"/>
</dbReference>
<dbReference type="CDD" id="cd07596">
    <property type="entry name" value="BAR_SNX"/>
    <property type="match status" value="1"/>
</dbReference>
<name>A0A0N1IBS5_LEPSE</name>
<dbReference type="Pfam" id="PF09325">
    <property type="entry name" value="Vps5"/>
    <property type="match status" value="1"/>
</dbReference>
<dbReference type="GO" id="GO:0005768">
    <property type="term" value="C:endosome"/>
    <property type="evidence" value="ECO:0007669"/>
    <property type="project" value="TreeGrafter"/>
</dbReference>
<dbReference type="InterPro" id="IPR036871">
    <property type="entry name" value="PX_dom_sf"/>
</dbReference>
<reference evidence="3 4" key="1">
    <citation type="journal article" date="2015" name="PLoS Pathog.">
        <title>Leptomonas seymouri: Adaptations to the Dixenous Life Cycle Analyzed by Genome Sequencing, Transcriptome Profiling and Co-infection with Leishmania donovani.</title>
        <authorList>
            <person name="Kraeva N."/>
            <person name="Butenko A."/>
            <person name="Hlavacova J."/>
            <person name="Kostygov A."/>
            <person name="Myskova J."/>
            <person name="Grybchuk D."/>
            <person name="Lestinova T."/>
            <person name="Votypka J."/>
            <person name="Volf P."/>
            <person name="Opperdoes F."/>
            <person name="Flegontov P."/>
            <person name="Lukes J."/>
            <person name="Yurchenko V."/>
        </authorList>
    </citation>
    <scope>NUCLEOTIDE SEQUENCE [LARGE SCALE GENOMIC DNA]</scope>
    <source>
        <strain evidence="3 4">ATCC 30220</strain>
    </source>
</reference>
<dbReference type="EMBL" id="LJSK01000008">
    <property type="protein sequence ID" value="KPI90272.1"/>
    <property type="molecule type" value="Genomic_DNA"/>
</dbReference>
<organism evidence="3 4">
    <name type="scientific">Leptomonas seymouri</name>
    <dbReference type="NCBI Taxonomy" id="5684"/>
    <lineage>
        <taxon>Eukaryota</taxon>
        <taxon>Discoba</taxon>
        <taxon>Euglenozoa</taxon>
        <taxon>Kinetoplastea</taxon>
        <taxon>Metakinetoplastina</taxon>
        <taxon>Trypanosomatida</taxon>
        <taxon>Trypanosomatidae</taxon>
        <taxon>Leishmaniinae</taxon>
        <taxon>Leptomonas</taxon>
    </lineage>
</organism>
<dbReference type="SUPFAM" id="SSF64268">
    <property type="entry name" value="PX domain"/>
    <property type="match status" value="1"/>
</dbReference>
<dbReference type="AlphaFoldDB" id="A0A0N1IBS5"/>